<accession>A0ABD1P163</accession>
<dbReference type="Proteomes" id="UP001604277">
    <property type="component" value="Unassembled WGS sequence"/>
</dbReference>
<proteinExistence type="predicted"/>
<organism evidence="3 4">
    <name type="scientific">Forsythia ovata</name>
    <dbReference type="NCBI Taxonomy" id="205694"/>
    <lineage>
        <taxon>Eukaryota</taxon>
        <taxon>Viridiplantae</taxon>
        <taxon>Streptophyta</taxon>
        <taxon>Embryophyta</taxon>
        <taxon>Tracheophyta</taxon>
        <taxon>Spermatophyta</taxon>
        <taxon>Magnoliopsida</taxon>
        <taxon>eudicotyledons</taxon>
        <taxon>Gunneridae</taxon>
        <taxon>Pentapetalae</taxon>
        <taxon>asterids</taxon>
        <taxon>lamiids</taxon>
        <taxon>Lamiales</taxon>
        <taxon>Oleaceae</taxon>
        <taxon>Forsythieae</taxon>
        <taxon>Forsythia</taxon>
    </lineage>
</organism>
<evidence type="ECO:0000259" key="2">
    <source>
        <dbReference type="Pfam" id="PF14111"/>
    </source>
</evidence>
<evidence type="ECO:0000313" key="4">
    <source>
        <dbReference type="Proteomes" id="UP001604277"/>
    </source>
</evidence>
<protein>
    <recommendedName>
        <fullName evidence="2">DUF4283 domain-containing protein</fullName>
    </recommendedName>
</protein>
<name>A0ABD1P163_9LAMI</name>
<feature type="domain" description="DUF4283" evidence="2">
    <location>
        <begin position="40"/>
        <end position="97"/>
    </location>
</feature>
<dbReference type="InterPro" id="IPR025558">
    <property type="entry name" value="DUF4283"/>
</dbReference>
<sequence>MADRLKLLEDPETRPYKPQDSRGYEVVEVSDTDITDGIHECENSLYGKIFADRDINIKGLKSAMMHAWGCRNLKIIKLGKPFFHFFFENEKDLERLYTMVLGLMKIIFSSSNNGQRI</sequence>
<keyword evidence="4" id="KW-1185">Reference proteome</keyword>
<dbReference type="EMBL" id="JBFOLJ010000045">
    <property type="protein sequence ID" value="KAL2457073.1"/>
    <property type="molecule type" value="Genomic_DNA"/>
</dbReference>
<reference evidence="4" key="1">
    <citation type="submission" date="2024-07" db="EMBL/GenBank/DDBJ databases">
        <title>Two chromosome-level genome assemblies of Korean endemic species Abeliophyllum distichum and Forsythia ovata (Oleaceae).</title>
        <authorList>
            <person name="Jang H."/>
        </authorList>
    </citation>
    <scope>NUCLEOTIDE SEQUENCE [LARGE SCALE GENOMIC DNA]</scope>
</reference>
<gene>
    <name evidence="3" type="ORF">Fot_56484</name>
</gene>
<dbReference type="Pfam" id="PF14111">
    <property type="entry name" value="DUF4283"/>
    <property type="match status" value="1"/>
</dbReference>
<feature type="region of interest" description="Disordered" evidence="1">
    <location>
        <begin position="1"/>
        <end position="22"/>
    </location>
</feature>
<comment type="caution">
    <text evidence="3">The sequence shown here is derived from an EMBL/GenBank/DDBJ whole genome shotgun (WGS) entry which is preliminary data.</text>
</comment>
<evidence type="ECO:0000256" key="1">
    <source>
        <dbReference type="SAM" id="MobiDB-lite"/>
    </source>
</evidence>
<evidence type="ECO:0000313" key="3">
    <source>
        <dbReference type="EMBL" id="KAL2457073.1"/>
    </source>
</evidence>
<dbReference type="AlphaFoldDB" id="A0ABD1P163"/>